<proteinExistence type="predicted"/>
<organism evidence="4 5">
    <name type="scientific">Brachybacterium tyrofermentans</name>
    <dbReference type="NCBI Taxonomy" id="47848"/>
    <lineage>
        <taxon>Bacteria</taxon>
        <taxon>Bacillati</taxon>
        <taxon>Actinomycetota</taxon>
        <taxon>Actinomycetes</taxon>
        <taxon>Micrococcales</taxon>
        <taxon>Dermabacteraceae</taxon>
        <taxon>Brachybacterium</taxon>
    </lineage>
</organism>
<gene>
    <name evidence="4" type="ORF">ACFPK8_04310</name>
</gene>
<evidence type="ECO:0000313" key="4">
    <source>
        <dbReference type="EMBL" id="MFC5296724.1"/>
    </source>
</evidence>
<keyword evidence="5" id="KW-1185">Reference proteome</keyword>
<evidence type="ECO:0000313" key="5">
    <source>
        <dbReference type="Proteomes" id="UP001595937"/>
    </source>
</evidence>
<comment type="caution">
    <text evidence="4">The sequence shown here is derived from an EMBL/GenBank/DDBJ whole genome shotgun (WGS) entry which is preliminary data.</text>
</comment>
<reference evidence="5" key="1">
    <citation type="journal article" date="2019" name="Int. J. Syst. Evol. Microbiol.">
        <title>The Global Catalogue of Microorganisms (GCM) 10K type strain sequencing project: providing services to taxonomists for standard genome sequencing and annotation.</title>
        <authorList>
            <consortium name="The Broad Institute Genomics Platform"/>
            <consortium name="The Broad Institute Genome Sequencing Center for Infectious Disease"/>
            <person name="Wu L."/>
            <person name="Ma J."/>
        </authorList>
    </citation>
    <scope>NUCLEOTIDE SEQUENCE [LARGE SCALE GENOMIC DNA]</scope>
    <source>
        <strain evidence="5">CGMCC 1.16455</strain>
    </source>
</reference>
<evidence type="ECO:0000256" key="3">
    <source>
        <dbReference type="SAM" id="SignalP"/>
    </source>
</evidence>
<keyword evidence="2" id="KW-0472">Membrane</keyword>
<keyword evidence="2" id="KW-1133">Transmembrane helix</keyword>
<dbReference type="InterPro" id="IPR006311">
    <property type="entry name" value="TAT_signal"/>
</dbReference>
<feature type="chain" id="PRO_5045770977" evidence="3">
    <location>
        <begin position="31"/>
        <end position="434"/>
    </location>
</feature>
<evidence type="ECO:0000256" key="2">
    <source>
        <dbReference type="SAM" id="Phobius"/>
    </source>
</evidence>
<sequence>MTRRAHRRGLLPALLAASLVLVSGMPAALADPPAEGELPAYAYAADGEQVEGGGSLAQAAVVEPGIHLDSYAQGASEEFGSGTTKYYRVAVEDGQRVRSSATIAAPPYPGGLPEGYEGLDLQISYLTAGGDTCDDSSSSSTGATMTGDGPITSSAVSGVVGPDGCAGTELFIQVTRTGLRAADEPLPVEIQVAIQPSGIGGGSPSVDEEIEDDGASPVAPATDEPIELGRSFSSATPLEPGSYVVELVPGESGLVRIPVQEGQRLRWRTEVTSQPEGAGEISLFAFNAAREPVAVGGGTWQMSDYDPIAGGGMAAPVDRGNRSSELSGVESAWLPGTQTIQLHRLQRAADAEPAGDDPVTLVLTLEVDGEIAADAADGTVLELGDTTSGSSPGGFLGLGDGLGRIALFVGAGLLALIALVTGAAGILVLRLRRR</sequence>
<dbReference type="Proteomes" id="UP001595937">
    <property type="component" value="Unassembled WGS sequence"/>
</dbReference>
<dbReference type="GeneID" id="303298602"/>
<dbReference type="RefSeq" id="WP_343925641.1">
    <property type="nucleotide sequence ID" value="NZ_BAAAIR010000046.1"/>
</dbReference>
<protein>
    <submittedName>
        <fullName evidence="4">Uncharacterized protein</fullName>
    </submittedName>
</protein>
<dbReference type="EMBL" id="JBHSLN010000012">
    <property type="protein sequence ID" value="MFC5296724.1"/>
    <property type="molecule type" value="Genomic_DNA"/>
</dbReference>
<name>A0ABW0FCM6_9MICO</name>
<feature type="signal peptide" evidence="3">
    <location>
        <begin position="1"/>
        <end position="30"/>
    </location>
</feature>
<feature type="region of interest" description="Disordered" evidence="1">
    <location>
        <begin position="195"/>
        <end position="224"/>
    </location>
</feature>
<keyword evidence="2" id="KW-0812">Transmembrane</keyword>
<dbReference type="PROSITE" id="PS51318">
    <property type="entry name" value="TAT"/>
    <property type="match status" value="1"/>
</dbReference>
<keyword evidence="3" id="KW-0732">Signal</keyword>
<feature type="transmembrane region" description="Helical" evidence="2">
    <location>
        <begin position="405"/>
        <end position="429"/>
    </location>
</feature>
<accession>A0ABW0FCM6</accession>
<evidence type="ECO:0000256" key="1">
    <source>
        <dbReference type="SAM" id="MobiDB-lite"/>
    </source>
</evidence>